<evidence type="ECO:0000313" key="2">
    <source>
        <dbReference type="Proteomes" id="UP000305067"/>
    </source>
</evidence>
<dbReference type="Proteomes" id="UP000305067">
    <property type="component" value="Unassembled WGS sequence"/>
</dbReference>
<sequence length="170" mass="19280">MIVGERWLAGAATPPCWVDGEQYCGKCHEEWQYLHNHCSIGLRCPARSDWKIHMGSPCRNDPLQSRYVSRLAARRISIPVSSFEGCKDGPIPTVRGRFPDLADIFSMWSGEHPFGMRWYVQRADVNTVNKRQCLYTVPNSTALLQGFQYPDRSCVKAIPSMKRSGGTLCR</sequence>
<proteinExistence type="predicted"/>
<keyword evidence="2" id="KW-1185">Reference proteome</keyword>
<accession>A0A5C3QF05</accession>
<gene>
    <name evidence="1" type="ORF">BDV98DRAFT_572120</name>
</gene>
<dbReference type="EMBL" id="ML178836">
    <property type="protein sequence ID" value="TFK99040.1"/>
    <property type="molecule type" value="Genomic_DNA"/>
</dbReference>
<reference evidence="1 2" key="1">
    <citation type="journal article" date="2019" name="Nat. Ecol. Evol.">
        <title>Megaphylogeny resolves global patterns of mushroom evolution.</title>
        <authorList>
            <person name="Varga T."/>
            <person name="Krizsan K."/>
            <person name="Foldi C."/>
            <person name="Dima B."/>
            <person name="Sanchez-Garcia M."/>
            <person name="Sanchez-Ramirez S."/>
            <person name="Szollosi G.J."/>
            <person name="Szarkandi J.G."/>
            <person name="Papp V."/>
            <person name="Albert L."/>
            <person name="Andreopoulos W."/>
            <person name="Angelini C."/>
            <person name="Antonin V."/>
            <person name="Barry K.W."/>
            <person name="Bougher N.L."/>
            <person name="Buchanan P."/>
            <person name="Buyck B."/>
            <person name="Bense V."/>
            <person name="Catcheside P."/>
            <person name="Chovatia M."/>
            <person name="Cooper J."/>
            <person name="Damon W."/>
            <person name="Desjardin D."/>
            <person name="Finy P."/>
            <person name="Geml J."/>
            <person name="Haridas S."/>
            <person name="Hughes K."/>
            <person name="Justo A."/>
            <person name="Karasinski D."/>
            <person name="Kautmanova I."/>
            <person name="Kiss B."/>
            <person name="Kocsube S."/>
            <person name="Kotiranta H."/>
            <person name="LaButti K.M."/>
            <person name="Lechner B.E."/>
            <person name="Liimatainen K."/>
            <person name="Lipzen A."/>
            <person name="Lukacs Z."/>
            <person name="Mihaltcheva S."/>
            <person name="Morgado L.N."/>
            <person name="Niskanen T."/>
            <person name="Noordeloos M.E."/>
            <person name="Ohm R.A."/>
            <person name="Ortiz-Santana B."/>
            <person name="Ovrebo C."/>
            <person name="Racz N."/>
            <person name="Riley R."/>
            <person name="Savchenko A."/>
            <person name="Shiryaev A."/>
            <person name="Soop K."/>
            <person name="Spirin V."/>
            <person name="Szebenyi C."/>
            <person name="Tomsovsky M."/>
            <person name="Tulloss R.E."/>
            <person name="Uehling J."/>
            <person name="Grigoriev I.V."/>
            <person name="Vagvolgyi C."/>
            <person name="Papp T."/>
            <person name="Martin F.M."/>
            <person name="Miettinen O."/>
            <person name="Hibbett D.S."/>
            <person name="Nagy L.G."/>
        </authorList>
    </citation>
    <scope>NUCLEOTIDE SEQUENCE [LARGE SCALE GENOMIC DNA]</scope>
    <source>
        <strain evidence="1 2">CBS 309.79</strain>
    </source>
</reference>
<evidence type="ECO:0000313" key="1">
    <source>
        <dbReference type="EMBL" id="TFK99040.1"/>
    </source>
</evidence>
<name>A0A5C3QF05_9AGAR</name>
<dbReference type="AlphaFoldDB" id="A0A5C3QF05"/>
<organism evidence="1 2">
    <name type="scientific">Pterulicium gracile</name>
    <dbReference type="NCBI Taxonomy" id="1884261"/>
    <lineage>
        <taxon>Eukaryota</taxon>
        <taxon>Fungi</taxon>
        <taxon>Dikarya</taxon>
        <taxon>Basidiomycota</taxon>
        <taxon>Agaricomycotina</taxon>
        <taxon>Agaricomycetes</taxon>
        <taxon>Agaricomycetidae</taxon>
        <taxon>Agaricales</taxon>
        <taxon>Pleurotineae</taxon>
        <taxon>Pterulaceae</taxon>
        <taxon>Pterulicium</taxon>
    </lineage>
</organism>
<protein>
    <submittedName>
        <fullName evidence="1">Uncharacterized protein</fullName>
    </submittedName>
</protein>